<proteinExistence type="predicted"/>
<organism evidence="1 2">
    <name type="scientific">Parnassius apollo</name>
    <name type="common">Apollo butterfly</name>
    <name type="synonym">Papilio apollo</name>
    <dbReference type="NCBI Taxonomy" id="110799"/>
    <lineage>
        <taxon>Eukaryota</taxon>
        <taxon>Metazoa</taxon>
        <taxon>Ecdysozoa</taxon>
        <taxon>Arthropoda</taxon>
        <taxon>Hexapoda</taxon>
        <taxon>Insecta</taxon>
        <taxon>Pterygota</taxon>
        <taxon>Neoptera</taxon>
        <taxon>Endopterygota</taxon>
        <taxon>Lepidoptera</taxon>
        <taxon>Glossata</taxon>
        <taxon>Ditrysia</taxon>
        <taxon>Papilionoidea</taxon>
        <taxon>Papilionidae</taxon>
        <taxon>Parnassiinae</taxon>
        <taxon>Parnassini</taxon>
        <taxon>Parnassius</taxon>
        <taxon>Parnassius</taxon>
    </lineage>
</organism>
<evidence type="ECO:0000313" key="2">
    <source>
        <dbReference type="Proteomes" id="UP000691718"/>
    </source>
</evidence>
<protein>
    <submittedName>
        <fullName evidence="1">(apollo) hypothetical protein</fullName>
    </submittedName>
</protein>
<comment type="caution">
    <text evidence="1">The sequence shown here is derived from an EMBL/GenBank/DDBJ whole genome shotgun (WGS) entry which is preliminary data.</text>
</comment>
<dbReference type="AlphaFoldDB" id="A0A8S3W654"/>
<dbReference type="OrthoDB" id="8193306at2759"/>
<dbReference type="EMBL" id="CAJQZP010000171">
    <property type="protein sequence ID" value="CAG4942974.1"/>
    <property type="molecule type" value="Genomic_DNA"/>
</dbReference>
<name>A0A8S3W654_PARAO</name>
<reference evidence="1" key="1">
    <citation type="submission" date="2021-04" db="EMBL/GenBank/DDBJ databases">
        <authorList>
            <person name="Tunstrom K."/>
        </authorList>
    </citation>
    <scope>NUCLEOTIDE SEQUENCE</scope>
</reference>
<keyword evidence="2" id="KW-1185">Reference proteome</keyword>
<evidence type="ECO:0000313" key="1">
    <source>
        <dbReference type="EMBL" id="CAG4942974.1"/>
    </source>
</evidence>
<dbReference type="Proteomes" id="UP000691718">
    <property type="component" value="Unassembled WGS sequence"/>
</dbReference>
<accession>A0A8S3W654</accession>
<sequence>MKEITSTPTRAKKFRKAISSAKKVPIARKYTPQEALALFVEGNFTKGQWELLQGGRKEIYPCYSLLQKAKKECYPAEDSIKVTETSFEVELQALLDHTALRLLQYLKEVIETLSELEKQHLTLIFDF</sequence>
<gene>
    <name evidence="1" type="ORF">PAPOLLO_LOCUS2582</name>
</gene>